<dbReference type="FunFam" id="1.10.150.20:FF:000010">
    <property type="entry name" value="DNA polymerase lambda"/>
    <property type="match status" value="1"/>
</dbReference>
<comment type="catalytic activity">
    <reaction evidence="7">
        <text>DNA(n) + a 2'-deoxyribonucleoside 5'-triphosphate = DNA(n+1) + diphosphate</text>
        <dbReference type="Rhea" id="RHEA:22508"/>
        <dbReference type="Rhea" id="RHEA-COMP:17339"/>
        <dbReference type="Rhea" id="RHEA-COMP:17340"/>
        <dbReference type="ChEBI" id="CHEBI:33019"/>
        <dbReference type="ChEBI" id="CHEBI:61560"/>
        <dbReference type="ChEBI" id="CHEBI:173112"/>
        <dbReference type="EC" id="2.7.7.7"/>
    </reaction>
</comment>
<dbReference type="Gene3D" id="1.10.150.20">
    <property type="entry name" value="5' to 3' exonuclease, C-terminal subdomain"/>
    <property type="match status" value="1"/>
</dbReference>
<dbReference type="SMART" id="SM00483">
    <property type="entry name" value="POLXc"/>
    <property type="match status" value="1"/>
</dbReference>
<dbReference type="OrthoDB" id="205514at2759"/>
<reference evidence="10 11" key="1">
    <citation type="submission" date="2020-12" db="EMBL/GenBank/DDBJ databases">
        <title>Metabolic potential, ecology and presence of endohyphal bacteria is reflected in genomic diversity of Mucoromycotina.</title>
        <authorList>
            <person name="Muszewska A."/>
            <person name="Okrasinska A."/>
            <person name="Steczkiewicz K."/>
            <person name="Drgas O."/>
            <person name="Orlowska M."/>
            <person name="Perlinska-Lenart U."/>
            <person name="Aleksandrzak-Piekarczyk T."/>
            <person name="Szatraj K."/>
            <person name="Zielenkiewicz U."/>
            <person name="Pilsyk S."/>
            <person name="Malc E."/>
            <person name="Mieczkowski P."/>
            <person name="Kruszewska J.S."/>
            <person name="Biernat P."/>
            <person name="Pawlowska J."/>
        </authorList>
    </citation>
    <scope>NUCLEOTIDE SEQUENCE [LARGE SCALE GENOMIC DNA]</scope>
    <source>
        <strain evidence="10 11">CBS 142.35</strain>
    </source>
</reference>
<dbReference type="InterPro" id="IPR002054">
    <property type="entry name" value="DNA-dir_DNA_pol_X"/>
</dbReference>
<protein>
    <recommendedName>
        <fullName evidence="7">DNA polymerase</fullName>
        <ecNumber evidence="7">2.7.7.7</ecNumber>
    </recommendedName>
</protein>
<dbReference type="AlphaFoldDB" id="A0A8H7VJE8"/>
<evidence type="ECO:0000313" key="11">
    <source>
        <dbReference type="Proteomes" id="UP000646827"/>
    </source>
</evidence>
<dbReference type="EC" id="2.7.7.7" evidence="7"/>
<proteinExistence type="inferred from homology"/>
<comment type="subcellular location">
    <subcellularLocation>
        <location evidence="1 7">Nucleus</location>
    </subcellularLocation>
</comment>
<dbReference type="Pfam" id="PF14792">
    <property type="entry name" value="DNA_pol_B_palm"/>
    <property type="match status" value="1"/>
</dbReference>
<dbReference type="Pfam" id="PF10391">
    <property type="entry name" value="DNA_pol_lambd_f"/>
    <property type="match status" value="1"/>
</dbReference>
<dbReference type="PRINTS" id="PR00869">
    <property type="entry name" value="DNAPOLX"/>
</dbReference>
<comment type="function">
    <text evidence="7">DNA polymerase that functions in several pathways of DNA repair. Involved in base excision repair (BER) responsible for repair of lesions that give rise to abasic (AP) sites in DNA. Also contributes to DNA double-strand break repair by non-homologous end joining and homologous recombination. Has both template-dependent and template-independent (terminal transferase) DNA polymerase activities. Has also a 5'-deoxyribose-5-phosphate lyase (dRP lyase) activity.</text>
</comment>
<evidence type="ECO:0000256" key="7">
    <source>
        <dbReference type="RuleBase" id="RU366014"/>
    </source>
</evidence>
<dbReference type="InterPro" id="IPR018944">
    <property type="entry name" value="DNA_pol_lambd_fingers_domain"/>
</dbReference>
<organism evidence="10 11">
    <name type="scientific">Circinella minor</name>
    <dbReference type="NCBI Taxonomy" id="1195481"/>
    <lineage>
        <taxon>Eukaryota</taxon>
        <taxon>Fungi</taxon>
        <taxon>Fungi incertae sedis</taxon>
        <taxon>Mucoromycota</taxon>
        <taxon>Mucoromycotina</taxon>
        <taxon>Mucoromycetes</taxon>
        <taxon>Mucorales</taxon>
        <taxon>Lichtheimiaceae</taxon>
        <taxon>Circinella</taxon>
    </lineage>
</organism>
<dbReference type="InterPro" id="IPR043519">
    <property type="entry name" value="NT_sf"/>
</dbReference>
<dbReference type="PANTHER" id="PTHR11276">
    <property type="entry name" value="DNA POLYMERASE TYPE-X FAMILY MEMBER"/>
    <property type="match status" value="1"/>
</dbReference>
<evidence type="ECO:0000256" key="5">
    <source>
        <dbReference type="ARBA" id="ARBA00022723"/>
    </source>
</evidence>
<dbReference type="PANTHER" id="PTHR11276:SF29">
    <property type="entry name" value="DNA POLYMERASE TYPE-X FAMILY PROTEIN POL4"/>
    <property type="match status" value="1"/>
</dbReference>
<dbReference type="PRINTS" id="PR00870">
    <property type="entry name" value="DNAPOLXBETA"/>
</dbReference>
<dbReference type="InterPro" id="IPR037160">
    <property type="entry name" value="DNA_Pol_thumb_sf"/>
</dbReference>
<evidence type="ECO:0000256" key="4">
    <source>
        <dbReference type="ARBA" id="ARBA00022695"/>
    </source>
</evidence>
<dbReference type="InterPro" id="IPR029398">
    <property type="entry name" value="PolB_thumb"/>
</dbReference>
<dbReference type="SUPFAM" id="SSF81301">
    <property type="entry name" value="Nucleotidyltransferase"/>
    <property type="match status" value="1"/>
</dbReference>
<keyword evidence="7" id="KW-0234">DNA repair</keyword>
<comment type="similarity">
    <text evidence="2 7">Belongs to the DNA polymerase type-X family.</text>
</comment>
<gene>
    <name evidence="10" type="ORF">INT45_013119</name>
</gene>
<dbReference type="Gene3D" id="3.30.460.10">
    <property type="entry name" value="Beta Polymerase, domain 2"/>
    <property type="match status" value="1"/>
</dbReference>
<evidence type="ECO:0000313" key="10">
    <source>
        <dbReference type="EMBL" id="KAG2222755.1"/>
    </source>
</evidence>
<dbReference type="InterPro" id="IPR002008">
    <property type="entry name" value="DNA_pol_X_beta-like"/>
</dbReference>
<dbReference type="Proteomes" id="UP000646827">
    <property type="component" value="Unassembled WGS sequence"/>
</dbReference>
<evidence type="ECO:0000259" key="9">
    <source>
        <dbReference type="SMART" id="SM00483"/>
    </source>
</evidence>
<evidence type="ECO:0000256" key="2">
    <source>
        <dbReference type="ARBA" id="ARBA00008323"/>
    </source>
</evidence>
<dbReference type="SUPFAM" id="SSF81585">
    <property type="entry name" value="PsbU/PolX domain-like"/>
    <property type="match status" value="1"/>
</dbReference>
<dbReference type="InterPro" id="IPR028207">
    <property type="entry name" value="DNA_pol_B_palm_palm"/>
</dbReference>
<feature type="region of interest" description="Disordered" evidence="8">
    <location>
        <begin position="28"/>
        <end position="62"/>
    </location>
</feature>
<keyword evidence="5" id="KW-0479">Metal-binding</keyword>
<dbReference type="Gene3D" id="3.30.210.10">
    <property type="entry name" value="DNA polymerase, thumb domain"/>
    <property type="match status" value="1"/>
</dbReference>
<dbReference type="GO" id="GO:0046872">
    <property type="term" value="F:metal ion binding"/>
    <property type="evidence" value="ECO:0007669"/>
    <property type="project" value="UniProtKB-UniRule"/>
</dbReference>
<dbReference type="GO" id="GO:0003677">
    <property type="term" value="F:DNA binding"/>
    <property type="evidence" value="ECO:0007669"/>
    <property type="project" value="UniProtKB-UniRule"/>
</dbReference>
<keyword evidence="3 7" id="KW-0808">Transferase</keyword>
<sequence>MDWIIKEKTRKDHLEKYIIDIKQYQKKRKIEEENVDNDKQQLKKQHKDESSSEEEEDIEKVSSIPRQVRSWYTIQDTYTQRHGYKVTPRLVIGSRGRTETELIKGESYQTTTTDDNITTEDDDTTDQTNSLSLDDDNDKSVEKLGVYACQRPCNWNPFNKDIVEIFEFLEYARELKGDKINSRSYRIAASIADLLSDGYVQDVELLKVDPEFKVLDMFYNVHGAGSYTAQEWYRRGRRTLKDVLTHEKLSRDQEIGIKYYDDFLKKHVIYIYIYYIIPRTEVEEIANEVSKLLDENFPGSIMTVCGSYRRGKPESGDVDIVMTHKENSVSSKLLVGILDIFKVKGLLVDIITMGSDCKLRDGDDEHLRSDQALCIWRQPGSSTCRRVDFVVSPYENYPVAILAWTGSSHFERSIRLYAKKVMNVKVTSHGLYSRTTQKRLPVKSERDAFEILNLKWLEPSQRNC</sequence>
<dbReference type="GO" id="GO:0003887">
    <property type="term" value="F:DNA-directed DNA polymerase activity"/>
    <property type="evidence" value="ECO:0007669"/>
    <property type="project" value="UniProtKB-UniRule"/>
</dbReference>
<evidence type="ECO:0000256" key="6">
    <source>
        <dbReference type="ARBA" id="ARBA00023242"/>
    </source>
</evidence>
<feature type="compositionally biased region" description="Basic and acidic residues" evidence="8">
    <location>
        <begin position="29"/>
        <end position="50"/>
    </location>
</feature>
<feature type="domain" description="DNA-directed DNA polymerase X" evidence="9">
    <location>
        <begin position="157"/>
        <end position="463"/>
    </location>
</feature>
<keyword evidence="6 7" id="KW-0539">Nucleus</keyword>
<dbReference type="GO" id="GO:0006303">
    <property type="term" value="P:double-strand break repair via nonhomologous end joining"/>
    <property type="evidence" value="ECO:0007669"/>
    <property type="project" value="TreeGrafter"/>
</dbReference>
<dbReference type="InterPro" id="IPR022312">
    <property type="entry name" value="DNA_pol_X"/>
</dbReference>
<keyword evidence="7" id="KW-0227">DNA damage</keyword>
<evidence type="ECO:0000256" key="3">
    <source>
        <dbReference type="ARBA" id="ARBA00022679"/>
    </source>
</evidence>
<name>A0A8H7VJE8_9FUNG</name>
<dbReference type="InterPro" id="IPR027421">
    <property type="entry name" value="DNA_pol_lamdba_lyase_dom_sf"/>
</dbReference>
<dbReference type="Gene3D" id="1.10.150.110">
    <property type="entry name" value="DNA polymerase beta, N-terminal domain-like"/>
    <property type="match status" value="1"/>
</dbReference>
<comment type="caution">
    <text evidence="10">The sequence shown here is derived from an EMBL/GenBank/DDBJ whole genome shotgun (WGS) entry which is preliminary data.</text>
</comment>
<keyword evidence="11" id="KW-1185">Reference proteome</keyword>
<feature type="region of interest" description="Disordered" evidence="8">
    <location>
        <begin position="101"/>
        <end position="135"/>
    </location>
</feature>
<dbReference type="GO" id="GO:0005634">
    <property type="term" value="C:nucleus"/>
    <property type="evidence" value="ECO:0007669"/>
    <property type="project" value="UniProtKB-SubCell"/>
</dbReference>
<dbReference type="CDD" id="cd00141">
    <property type="entry name" value="NT_POLXc"/>
    <property type="match status" value="1"/>
</dbReference>
<dbReference type="EMBL" id="JAEPRB010000075">
    <property type="protein sequence ID" value="KAG2222755.1"/>
    <property type="molecule type" value="Genomic_DNA"/>
</dbReference>
<keyword evidence="4 7" id="KW-0548">Nucleotidyltransferase</keyword>
<dbReference type="SUPFAM" id="SSF47802">
    <property type="entry name" value="DNA polymerase beta, N-terminal domain-like"/>
    <property type="match status" value="1"/>
</dbReference>
<accession>A0A8H7VJE8</accession>
<evidence type="ECO:0000256" key="8">
    <source>
        <dbReference type="SAM" id="MobiDB-lite"/>
    </source>
</evidence>
<dbReference type="FunFam" id="3.30.210.10:FF:000005">
    <property type="entry name" value="DNA polymerase IV"/>
    <property type="match status" value="1"/>
</dbReference>
<keyword evidence="7" id="KW-0239">DNA-directed DNA polymerase</keyword>
<evidence type="ECO:0000256" key="1">
    <source>
        <dbReference type="ARBA" id="ARBA00004123"/>
    </source>
</evidence>
<dbReference type="Pfam" id="PF14791">
    <property type="entry name" value="DNA_pol_B_thumb"/>
    <property type="match status" value="1"/>
</dbReference>